<feature type="non-terminal residue" evidence="3">
    <location>
        <position position="1"/>
    </location>
</feature>
<feature type="chain" id="PRO_5006056153" evidence="2">
    <location>
        <begin position="25"/>
        <end position="115"/>
    </location>
</feature>
<reference evidence="3 4" key="2">
    <citation type="journal article" date="2013" name="Plant Cell Physiol.">
        <title>Rice Annotation Project Database (RAP-DB): an integrative and interactive database for rice genomics.</title>
        <authorList>
            <person name="Sakai H."/>
            <person name="Lee S.S."/>
            <person name="Tanaka T."/>
            <person name="Numa H."/>
            <person name="Kim J."/>
            <person name="Kawahara Y."/>
            <person name="Wakimoto H."/>
            <person name="Yang C.C."/>
            <person name="Iwamoto M."/>
            <person name="Abe T."/>
            <person name="Yamada Y."/>
            <person name="Muto A."/>
            <person name="Inokuchi H."/>
            <person name="Ikemura T."/>
            <person name="Matsumoto T."/>
            <person name="Sasaki T."/>
            <person name="Itoh T."/>
        </authorList>
    </citation>
    <scope>NUCLEOTIDE SEQUENCE [LARGE SCALE GENOMIC DNA]</scope>
    <source>
        <strain evidence="4">cv. Nipponbare</strain>
    </source>
</reference>
<evidence type="ECO:0000256" key="2">
    <source>
        <dbReference type="SAM" id="SignalP"/>
    </source>
</evidence>
<reference evidence="4" key="1">
    <citation type="journal article" date="2005" name="Nature">
        <title>The map-based sequence of the rice genome.</title>
        <authorList>
            <consortium name="International rice genome sequencing project (IRGSP)"/>
            <person name="Matsumoto T."/>
            <person name="Wu J."/>
            <person name="Kanamori H."/>
            <person name="Katayose Y."/>
            <person name="Fujisawa M."/>
            <person name="Namiki N."/>
            <person name="Mizuno H."/>
            <person name="Yamamoto K."/>
            <person name="Antonio B.A."/>
            <person name="Baba T."/>
            <person name="Sakata K."/>
            <person name="Nagamura Y."/>
            <person name="Aoki H."/>
            <person name="Arikawa K."/>
            <person name="Arita K."/>
            <person name="Bito T."/>
            <person name="Chiden Y."/>
            <person name="Fujitsuka N."/>
            <person name="Fukunaka R."/>
            <person name="Hamada M."/>
            <person name="Harada C."/>
            <person name="Hayashi A."/>
            <person name="Hijishita S."/>
            <person name="Honda M."/>
            <person name="Hosokawa S."/>
            <person name="Ichikawa Y."/>
            <person name="Idonuma A."/>
            <person name="Iijima M."/>
            <person name="Ikeda M."/>
            <person name="Ikeno M."/>
            <person name="Ito K."/>
            <person name="Ito S."/>
            <person name="Ito T."/>
            <person name="Ito Y."/>
            <person name="Ito Y."/>
            <person name="Iwabuchi A."/>
            <person name="Kamiya K."/>
            <person name="Karasawa W."/>
            <person name="Kurita K."/>
            <person name="Katagiri S."/>
            <person name="Kikuta A."/>
            <person name="Kobayashi H."/>
            <person name="Kobayashi N."/>
            <person name="Machita K."/>
            <person name="Maehara T."/>
            <person name="Masukawa M."/>
            <person name="Mizubayashi T."/>
            <person name="Mukai Y."/>
            <person name="Nagasaki H."/>
            <person name="Nagata Y."/>
            <person name="Naito S."/>
            <person name="Nakashima M."/>
            <person name="Nakama Y."/>
            <person name="Nakamichi Y."/>
            <person name="Nakamura M."/>
            <person name="Meguro A."/>
            <person name="Negishi M."/>
            <person name="Ohta I."/>
            <person name="Ohta T."/>
            <person name="Okamoto M."/>
            <person name="Ono N."/>
            <person name="Saji S."/>
            <person name="Sakaguchi M."/>
            <person name="Sakai K."/>
            <person name="Shibata M."/>
            <person name="Shimokawa T."/>
            <person name="Song J."/>
            <person name="Takazaki Y."/>
            <person name="Terasawa K."/>
            <person name="Tsugane M."/>
            <person name="Tsuji K."/>
            <person name="Ueda S."/>
            <person name="Waki K."/>
            <person name="Yamagata H."/>
            <person name="Yamamoto M."/>
            <person name="Yamamoto S."/>
            <person name="Yamane H."/>
            <person name="Yoshiki S."/>
            <person name="Yoshihara R."/>
            <person name="Yukawa K."/>
            <person name="Zhong H."/>
            <person name="Yano M."/>
            <person name="Yuan Q."/>
            <person name="Ouyang S."/>
            <person name="Liu J."/>
            <person name="Jones K.M."/>
            <person name="Gansberger K."/>
            <person name="Moffat K."/>
            <person name="Hill J."/>
            <person name="Bera J."/>
            <person name="Fadrosh D."/>
            <person name="Jin S."/>
            <person name="Johri S."/>
            <person name="Kim M."/>
            <person name="Overton L."/>
            <person name="Reardon M."/>
            <person name="Tsitrin T."/>
            <person name="Vuong H."/>
            <person name="Weaver B."/>
            <person name="Ciecko A."/>
            <person name="Tallon L."/>
            <person name="Jackson J."/>
            <person name="Pai G."/>
            <person name="Aken S.V."/>
            <person name="Utterback T."/>
            <person name="Reidmuller S."/>
            <person name="Feldblyum T."/>
            <person name="Hsiao J."/>
            <person name="Zismann V."/>
            <person name="Iobst S."/>
            <person name="de Vazeille A.R."/>
            <person name="Buell C.R."/>
            <person name="Ying K."/>
            <person name="Li Y."/>
            <person name="Lu T."/>
            <person name="Huang Y."/>
            <person name="Zhao Q."/>
            <person name="Feng Q."/>
            <person name="Zhang L."/>
            <person name="Zhu J."/>
            <person name="Weng Q."/>
            <person name="Mu J."/>
            <person name="Lu Y."/>
            <person name="Fan D."/>
            <person name="Liu Y."/>
            <person name="Guan J."/>
            <person name="Zhang Y."/>
            <person name="Yu S."/>
            <person name="Liu X."/>
            <person name="Zhang Y."/>
            <person name="Hong G."/>
            <person name="Han B."/>
            <person name="Choisne N."/>
            <person name="Demange N."/>
            <person name="Orjeda G."/>
            <person name="Samain S."/>
            <person name="Cattolico L."/>
            <person name="Pelletier E."/>
            <person name="Couloux A."/>
            <person name="Segurens B."/>
            <person name="Wincker P."/>
            <person name="D'Hont A."/>
            <person name="Scarpelli C."/>
            <person name="Weissenbach J."/>
            <person name="Salanoubat M."/>
            <person name="Quetier F."/>
            <person name="Yu Y."/>
            <person name="Kim H.R."/>
            <person name="Rambo T."/>
            <person name="Currie J."/>
            <person name="Collura K."/>
            <person name="Luo M."/>
            <person name="Yang T."/>
            <person name="Ammiraju J.S.S."/>
            <person name="Engler F."/>
            <person name="Soderlund C."/>
            <person name="Wing R.A."/>
            <person name="Palmer L.E."/>
            <person name="de la Bastide M."/>
            <person name="Spiegel L."/>
            <person name="Nascimento L."/>
            <person name="Zutavern T."/>
            <person name="O'Shaughnessy A."/>
            <person name="Dike S."/>
            <person name="Dedhia N."/>
            <person name="Preston R."/>
            <person name="Balija V."/>
            <person name="McCombie W.R."/>
            <person name="Chow T."/>
            <person name="Chen H."/>
            <person name="Chung M."/>
            <person name="Chen C."/>
            <person name="Shaw J."/>
            <person name="Wu H."/>
            <person name="Hsiao K."/>
            <person name="Chao Y."/>
            <person name="Chu M."/>
            <person name="Cheng C."/>
            <person name="Hour A."/>
            <person name="Lee P."/>
            <person name="Lin S."/>
            <person name="Lin Y."/>
            <person name="Liou J."/>
            <person name="Liu S."/>
            <person name="Hsing Y."/>
            <person name="Raghuvanshi S."/>
            <person name="Mohanty A."/>
            <person name="Bharti A.K."/>
            <person name="Gaur A."/>
            <person name="Gupta V."/>
            <person name="Kumar D."/>
            <person name="Ravi V."/>
            <person name="Vij S."/>
            <person name="Kapur A."/>
            <person name="Khurana P."/>
            <person name="Khurana P."/>
            <person name="Khurana J.P."/>
            <person name="Tyagi A.K."/>
            <person name="Gaikwad K."/>
            <person name="Singh A."/>
            <person name="Dalal V."/>
            <person name="Srivastava S."/>
            <person name="Dixit A."/>
            <person name="Pal A.K."/>
            <person name="Ghazi I.A."/>
            <person name="Yadav M."/>
            <person name="Pandit A."/>
            <person name="Bhargava A."/>
            <person name="Sureshbabu K."/>
            <person name="Batra K."/>
            <person name="Sharma T.R."/>
            <person name="Mohapatra T."/>
            <person name="Singh N.K."/>
            <person name="Messing J."/>
            <person name="Nelson A.B."/>
            <person name="Fuks G."/>
            <person name="Kavchok S."/>
            <person name="Keizer G."/>
            <person name="Linton E."/>
            <person name="Llaca V."/>
            <person name="Song R."/>
            <person name="Tanyolac B."/>
            <person name="Young S."/>
            <person name="Ho-Il K."/>
            <person name="Hahn J.H."/>
            <person name="Sangsakoo G."/>
            <person name="Vanavichit A."/>
            <person name="de Mattos Luiz.A.T."/>
            <person name="Zimmer P.D."/>
            <person name="Malone G."/>
            <person name="Dellagostin O."/>
            <person name="de Oliveira A.C."/>
            <person name="Bevan M."/>
            <person name="Bancroft I."/>
            <person name="Minx P."/>
            <person name="Cordum H."/>
            <person name="Wilson R."/>
            <person name="Cheng Z."/>
            <person name="Jin W."/>
            <person name="Jiang J."/>
            <person name="Leong S.A."/>
            <person name="Iwama H."/>
            <person name="Gojobori T."/>
            <person name="Itoh T."/>
            <person name="Niimura Y."/>
            <person name="Fujii Y."/>
            <person name="Habara T."/>
            <person name="Sakai H."/>
            <person name="Sato Y."/>
            <person name="Wilson G."/>
            <person name="Kumar K."/>
            <person name="McCouch S."/>
            <person name="Juretic N."/>
            <person name="Hoen D."/>
            <person name="Wright S."/>
            <person name="Bruskiewich R."/>
            <person name="Bureau T."/>
            <person name="Miyao A."/>
            <person name="Hirochika H."/>
            <person name="Nishikawa T."/>
            <person name="Kadowaki K."/>
            <person name="Sugiura M."/>
            <person name="Burr B."/>
            <person name="Sasaki T."/>
        </authorList>
    </citation>
    <scope>NUCLEOTIDE SEQUENCE [LARGE SCALE GENOMIC DNA]</scope>
    <source>
        <strain evidence="4">cv. Nipponbare</strain>
    </source>
</reference>
<proteinExistence type="predicted"/>
<gene>
    <name evidence="3" type="ordered locus">Os01g0381325</name>
    <name evidence="3" type="ORF">OSNPB_010381325</name>
</gene>
<dbReference type="InParanoid" id="A0A0P0V2P5"/>
<evidence type="ECO:0000313" key="3">
    <source>
        <dbReference type="EMBL" id="BAS72231.1"/>
    </source>
</evidence>
<sequence>CGPHWPTCHPLSFFFSPLCRSVEGGIDSGDDNPATDLTDEILSRLLAKSIYCFTGTGAASSPTMTTVTSSPTRSMASSPTTPCPSTTSSSQSHPLDSIEGREEQRRRGGGALPCS</sequence>
<evidence type="ECO:0000313" key="4">
    <source>
        <dbReference type="Proteomes" id="UP000059680"/>
    </source>
</evidence>
<dbReference type="AlphaFoldDB" id="A0A0P0V2P5"/>
<dbReference type="Gramene" id="Os01t0381325-00">
    <property type="protein sequence ID" value="Os01t0381325-00"/>
    <property type="gene ID" value="Os01g0381325"/>
</dbReference>
<accession>A0A0P0V2P5</accession>
<feature type="region of interest" description="Disordered" evidence="1">
    <location>
        <begin position="56"/>
        <end position="115"/>
    </location>
</feature>
<feature type="compositionally biased region" description="Low complexity" evidence="1">
    <location>
        <begin position="60"/>
        <end position="95"/>
    </location>
</feature>
<organism evidence="3 4">
    <name type="scientific">Oryza sativa subsp. japonica</name>
    <name type="common">Rice</name>
    <dbReference type="NCBI Taxonomy" id="39947"/>
    <lineage>
        <taxon>Eukaryota</taxon>
        <taxon>Viridiplantae</taxon>
        <taxon>Streptophyta</taxon>
        <taxon>Embryophyta</taxon>
        <taxon>Tracheophyta</taxon>
        <taxon>Spermatophyta</taxon>
        <taxon>Magnoliopsida</taxon>
        <taxon>Liliopsida</taxon>
        <taxon>Poales</taxon>
        <taxon>Poaceae</taxon>
        <taxon>BOP clade</taxon>
        <taxon>Oryzoideae</taxon>
        <taxon>Oryzeae</taxon>
        <taxon>Oryzinae</taxon>
        <taxon>Oryza</taxon>
        <taxon>Oryza sativa</taxon>
    </lineage>
</organism>
<dbReference type="EMBL" id="AP014957">
    <property type="protein sequence ID" value="BAS72231.1"/>
    <property type="molecule type" value="Genomic_DNA"/>
</dbReference>
<reference evidence="3 4" key="3">
    <citation type="journal article" date="2013" name="Rice">
        <title>Improvement of the Oryza sativa Nipponbare reference genome using next generation sequence and optical map data.</title>
        <authorList>
            <person name="Kawahara Y."/>
            <person name="de la Bastide M."/>
            <person name="Hamilton J.P."/>
            <person name="Kanamori H."/>
            <person name="McCombie W.R."/>
            <person name="Ouyang S."/>
            <person name="Schwartz D.C."/>
            <person name="Tanaka T."/>
            <person name="Wu J."/>
            <person name="Zhou S."/>
            <person name="Childs K.L."/>
            <person name="Davidson R.M."/>
            <person name="Lin H."/>
            <person name="Quesada-Ocampo L."/>
            <person name="Vaillancourt B."/>
            <person name="Sakai H."/>
            <person name="Lee S.S."/>
            <person name="Kim J."/>
            <person name="Numa H."/>
            <person name="Itoh T."/>
            <person name="Buell C.R."/>
            <person name="Matsumoto T."/>
        </authorList>
    </citation>
    <scope>NUCLEOTIDE SEQUENCE [LARGE SCALE GENOMIC DNA]</scope>
    <source>
        <strain evidence="4">cv. Nipponbare</strain>
    </source>
</reference>
<keyword evidence="2" id="KW-0732">Signal</keyword>
<protein>
    <submittedName>
        <fullName evidence="3">Os01g0381325 protein</fullName>
    </submittedName>
</protein>
<feature type="signal peptide" evidence="2">
    <location>
        <begin position="1"/>
        <end position="24"/>
    </location>
</feature>
<dbReference type="Proteomes" id="UP000059680">
    <property type="component" value="Chromosome 1"/>
</dbReference>
<keyword evidence="4" id="KW-1185">Reference proteome</keyword>
<feature type="compositionally biased region" description="Basic and acidic residues" evidence="1">
    <location>
        <begin position="96"/>
        <end position="106"/>
    </location>
</feature>
<dbReference type="PaxDb" id="39947-A0A0P0V2P5"/>
<evidence type="ECO:0000256" key="1">
    <source>
        <dbReference type="SAM" id="MobiDB-lite"/>
    </source>
</evidence>
<name>A0A0P0V2P5_ORYSJ</name>